<evidence type="ECO:0000313" key="3">
    <source>
        <dbReference type="WBParaSite" id="PDA_v2.g14845.t1"/>
    </source>
</evidence>
<keyword evidence="2" id="KW-1185">Reference proteome</keyword>
<proteinExistence type="predicted"/>
<dbReference type="InterPro" id="IPR029058">
    <property type="entry name" value="AB_hydrolase_fold"/>
</dbReference>
<dbReference type="Gene3D" id="3.40.50.1820">
    <property type="entry name" value="alpha/beta hydrolase"/>
    <property type="match status" value="1"/>
</dbReference>
<evidence type="ECO:0000313" key="2">
    <source>
        <dbReference type="Proteomes" id="UP000887578"/>
    </source>
</evidence>
<dbReference type="Proteomes" id="UP000887578">
    <property type="component" value="Unplaced"/>
</dbReference>
<name>A0A914P9V6_9BILA</name>
<evidence type="ECO:0000259" key="1">
    <source>
        <dbReference type="Pfam" id="PF01764"/>
    </source>
</evidence>
<dbReference type="InterPro" id="IPR002921">
    <property type="entry name" value="Fungal_lipase-type"/>
</dbReference>
<reference evidence="3" key="1">
    <citation type="submission" date="2022-11" db="UniProtKB">
        <authorList>
            <consortium name="WormBaseParasite"/>
        </authorList>
    </citation>
    <scope>IDENTIFICATION</scope>
</reference>
<dbReference type="GO" id="GO:0006629">
    <property type="term" value="P:lipid metabolic process"/>
    <property type="evidence" value="ECO:0007669"/>
    <property type="project" value="InterPro"/>
</dbReference>
<accession>A0A914P9V6</accession>
<dbReference type="SUPFAM" id="SSF53474">
    <property type="entry name" value="alpha/beta-Hydrolases"/>
    <property type="match status" value="1"/>
</dbReference>
<dbReference type="Pfam" id="PF01764">
    <property type="entry name" value="Lipase_3"/>
    <property type="match status" value="1"/>
</dbReference>
<protein>
    <submittedName>
        <fullName evidence="3">Fungal lipase-like domain-containing protein</fullName>
    </submittedName>
</protein>
<dbReference type="CDD" id="cd00519">
    <property type="entry name" value="Lipase_3"/>
    <property type="match status" value="1"/>
</dbReference>
<sequence>MAVTAFSPVPEKCIKDVFADGVLIGQYTVQCDDNVNNTCSGFLAASASAKAIIMSFRGTHGHGELGQEFIDTLTQPPIDFIAGGKVNPFFSNAFNKLWNAGMKDAFLSYKNRHTDYSLWITGHSLGAAMAAIAGGTITKLGYFAPEKITLYTFGEPRVGNKDYAAAMDRLLPIVYRVIHHHDMVPHLPLKGMLGYFHHKSEVWYNNDMKRGDPYIVCAEDEGAKCSDSESELIWSDHDVYFGANIHFALNGCKKL</sequence>
<dbReference type="PANTHER" id="PTHR45908">
    <property type="entry name" value="PROTEIN CBG11750-RELATED"/>
    <property type="match status" value="1"/>
</dbReference>
<feature type="domain" description="Fungal lipase-type" evidence="1">
    <location>
        <begin position="53"/>
        <end position="190"/>
    </location>
</feature>
<dbReference type="WBParaSite" id="PDA_v2.g14845.t1">
    <property type="protein sequence ID" value="PDA_v2.g14845.t1"/>
    <property type="gene ID" value="PDA_v2.g14845"/>
</dbReference>
<organism evidence="2 3">
    <name type="scientific">Panagrolaimus davidi</name>
    <dbReference type="NCBI Taxonomy" id="227884"/>
    <lineage>
        <taxon>Eukaryota</taxon>
        <taxon>Metazoa</taxon>
        <taxon>Ecdysozoa</taxon>
        <taxon>Nematoda</taxon>
        <taxon>Chromadorea</taxon>
        <taxon>Rhabditida</taxon>
        <taxon>Tylenchina</taxon>
        <taxon>Panagrolaimomorpha</taxon>
        <taxon>Panagrolaimoidea</taxon>
        <taxon>Panagrolaimidae</taxon>
        <taxon>Panagrolaimus</taxon>
    </lineage>
</organism>
<dbReference type="AlphaFoldDB" id="A0A914P9V6"/>